<proteinExistence type="predicted"/>
<dbReference type="EMBL" id="JABEZU010000004">
    <property type="protein sequence ID" value="NOV98760.1"/>
    <property type="molecule type" value="Genomic_DNA"/>
</dbReference>
<dbReference type="RefSeq" id="WP_171784948.1">
    <property type="nucleotide sequence ID" value="NZ_BAAAML010000017.1"/>
</dbReference>
<dbReference type="Proteomes" id="UP000757540">
    <property type="component" value="Unassembled WGS sequence"/>
</dbReference>
<evidence type="ECO:0000313" key="1">
    <source>
        <dbReference type="EMBL" id="NOV98760.1"/>
    </source>
</evidence>
<sequence>MSGFNFFDAAIFASSKVPTKVSSRTLRAAKEQALIDSNTRRDLETVLGEELQLPWSVSDR</sequence>
<evidence type="ECO:0000313" key="2">
    <source>
        <dbReference type="Proteomes" id="UP000757540"/>
    </source>
</evidence>
<organism evidence="1 2">
    <name type="scientific">Isoptericola halotolerans</name>
    <dbReference type="NCBI Taxonomy" id="300560"/>
    <lineage>
        <taxon>Bacteria</taxon>
        <taxon>Bacillati</taxon>
        <taxon>Actinomycetota</taxon>
        <taxon>Actinomycetes</taxon>
        <taxon>Micrococcales</taxon>
        <taxon>Promicromonosporaceae</taxon>
        <taxon>Isoptericola</taxon>
    </lineage>
</organism>
<name>A0ABX2A7T8_9MICO</name>
<reference evidence="1 2" key="1">
    <citation type="submission" date="2020-05" db="EMBL/GenBank/DDBJ databases">
        <title>Genomic Encyclopedia of Type Strains, Phase III (KMG-III): the genomes of soil and plant-associated and newly described type strains.</title>
        <authorList>
            <person name="Whitman W."/>
        </authorList>
    </citation>
    <scope>NUCLEOTIDE SEQUENCE [LARGE SCALE GENOMIC DNA]</scope>
    <source>
        <strain evidence="1 2">KCTC 19046</strain>
    </source>
</reference>
<keyword evidence="2" id="KW-1185">Reference proteome</keyword>
<accession>A0ABX2A7T8</accession>
<comment type="caution">
    <text evidence="1">The sequence shown here is derived from an EMBL/GenBank/DDBJ whole genome shotgun (WGS) entry which is preliminary data.</text>
</comment>
<gene>
    <name evidence="1" type="ORF">HDG69_003355</name>
</gene>
<protein>
    <submittedName>
        <fullName evidence="1">Uncharacterized protein</fullName>
    </submittedName>
</protein>